<dbReference type="InterPro" id="IPR013098">
    <property type="entry name" value="Ig_I-set"/>
</dbReference>
<dbReference type="InterPro" id="IPR003599">
    <property type="entry name" value="Ig_sub"/>
</dbReference>
<dbReference type="PANTHER" id="PTHR45080">
    <property type="entry name" value="CONTACTIN 5"/>
    <property type="match status" value="1"/>
</dbReference>
<name>A7TAR2_NEMVE</name>
<evidence type="ECO:0000256" key="2">
    <source>
        <dbReference type="ARBA" id="ARBA00023157"/>
    </source>
</evidence>
<reference evidence="5 6" key="1">
    <citation type="journal article" date="2007" name="Science">
        <title>Sea anemone genome reveals ancestral eumetazoan gene repertoire and genomic organization.</title>
        <authorList>
            <person name="Putnam N.H."/>
            <person name="Srivastava M."/>
            <person name="Hellsten U."/>
            <person name="Dirks B."/>
            <person name="Chapman J."/>
            <person name="Salamov A."/>
            <person name="Terry A."/>
            <person name="Shapiro H."/>
            <person name="Lindquist E."/>
            <person name="Kapitonov V.V."/>
            <person name="Jurka J."/>
            <person name="Genikhovich G."/>
            <person name="Grigoriev I.V."/>
            <person name="Lucas S.M."/>
            <person name="Steele R.E."/>
            <person name="Finnerty J.R."/>
            <person name="Technau U."/>
            <person name="Martindale M.Q."/>
            <person name="Rokhsar D.S."/>
        </authorList>
    </citation>
    <scope>NUCLEOTIDE SEQUENCE [LARGE SCALE GENOMIC DNA]</scope>
    <source>
        <strain evidence="6">CH2 X CH6</strain>
    </source>
</reference>
<sequence>VVGKNFTFTCRVEGIPKPDIKWKYNGGPLNLAHSTINNTLVVFNVQNTDRYEGSYECEASSRAGNASSSASLTVYALPKITKLLNKTLVAERGSNVQLSCQASGDPTPKYKWTYKGVPISPRENVQLEDDNRLLILKKVSPVSNGVYRCIAYNAEGNDTTETKLIVHVSVGIVVPLPEKVIFMEGQPLNLTCAAEGIPLPNVTWYHYDKIITQTDGSRYSITNNVSGVRLESTLRLNNTRFGDRGNYSCVFKN</sequence>
<feature type="domain" description="Ig-like" evidence="4">
    <location>
        <begin position="175"/>
        <end position="253"/>
    </location>
</feature>
<dbReference type="InterPro" id="IPR050958">
    <property type="entry name" value="Cell_Adh-Cytoskel_Orgn"/>
</dbReference>
<dbReference type="AlphaFoldDB" id="A7TAR2"/>
<dbReference type="PANTHER" id="PTHR45080:SF8">
    <property type="entry name" value="IG-LIKE DOMAIN-CONTAINING PROTEIN"/>
    <property type="match status" value="1"/>
</dbReference>
<dbReference type="InterPro" id="IPR003598">
    <property type="entry name" value="Ig_sub2"/>
</dbReference>
<dbReference type="InterPro" id="IPR036179">
    <property type="entry name" value="Ig-like_dom_sf"/>
</dbReference>
<feature type="non-terminal residue" evidence="5">
    <location>
        <position position="1"/>
    </location>
</feature>
<dbReference type="eggNOG" id="KOG4475">
    <property type="taxonomic scope" value="Eukaryota"/>
</dbReference>
<organism evidence="5 6">
    <name type="scientific">Nematostella vectensis</name>
    <name type="common">Starlet sea anemone</name>
    <dbReference type="NCBI Taxonomy" id="45351"/>
    <lineage>
        <taxon>Eukaryota</taxon>
        <taxon>Metazoa</taxon>
        <taxon>Cnidaria</taxon>
        <taxon>Anthozoa</taxon>
        <taxon>Hexacorallia</taxon>
        <taxon>Actiniaria</taxon>
        <taxon>Edwardsiidae</taxon>
        <taxon>Nematostella</taxon>
    </lineage>
</organism>
<dbReference type="InterPro" id="IPR013783">
    <property type="entry name" value="Ig-like_fold"/>
</dbReference>
<dbReference type="OMA" id="KPSISWE"/>
<dbReference type="Gene3D" id="2.60.40.10">
    <property type="entry name" value="Immunoglobulins"/>
    <property type="match status" value="3"/>
</dbReference>
<feature type="non-terminal residue" evidence="5">
    <location>
        <position position="253"/>
    </location>
</feature>
<dbReference type="SMART" id="SM00409">
    <property type="entry name" value="IG"/>
    <property type="match status" value="3"/>
</dbReference>
<evidence type="ECO:0000256" key="1">
    <source>
        <dbReference type="ARBA" id="ARBA00022729"/>
    </source>
</evidence>
<dbReference type="HOGENOM" id="CLU_1100794_0_0_1"/>
<evidence type="ECO:0000313" key="5">
    <source>
        <dbReference type="EMBL" id="EDO26909.1"/>
    </source>
</evidence>
<dbReference type="Pfam" id="PF07679">
    <property type="entry name" value="I-set"/>
    <property type="match status" value="1"/>
</dbReference>
<dbReference type="STRING" id="45351.A7TAR2"/>
<evidence type="ECO:0000259" key="4">
    <source>
        <dbReference type="PROSITE" id="PS50835"/>
    </source>
</evidence>
<accession>A7TAR2</accession>
<dbReference type="SMART" id="SM00408">
    <property type="entry name" value="IGc2"/>
    <property type="match status" value="3"/>
</dbReference>
<evidence type="ECO:0000256" key="3">
    <source>
        <dbReference type="ARBA" id="ARBA00023319"/>
    </source>
</evidence>
<gene>
    <name evidence="5" type="ORF">NEMVEDRAFT_v1g3806</name>
</gene>
<dbReference type="SUPFAM" id="SSF48726">
    <property type="entry name" value="Immunoglobulin"/>
    <property type="match status" value="3"/>
</dbReference>
<keyword evidence="2" id="KW-1015">Disulfide bond</keyword>
<dbReference type="EMBL" id="DS474343">
    <property type="protein sequence ID" value="EDO26909.1"/>
    <property type="molecule type" value="Genomic_DNA"/>
</dbReference>
<dbReference type="InterPro" id="IPR007110">
    <property type="entry name" value="Ig-like_dom"/>
</dbReference>
<dbReference type="CDD" id="cd00096">
    <property type="entry name" value="Ig"/>
    <property type="match status" value="1"/>
</dbReference>
<proteinExistence type="predicted"/>
<keyword evidence="6" id="KW-1185">Reference proteome</keyword>
<keyword evidence="1" id="KW-0732">Signal</keyword>
<dbReference type="FunFam" id="2.60.40.10:FF:000032">
    <property type="entry name" value="palladin isoform X1"/>
    <property type="match status" value="2"/>
</dbReference>
<protein>
    <recommendedName>
        <fullName evidence="4">Ig-like domain-containing protein</fullName>
    </recommendedName>
</protein>
<feature type="domain" description="Ig-like" evidence="4">
    <location>
        <begin position="78"/>
        <end position="165"/>
    </location>
</feature>
<dbReference type="Pfam" id="PF13927">
    <property type="entry name" value="Ig_3"/>
    <property type="match status" value="2"/>
</dbReference>
<evidence type="ECO:0000313" key="6">
    <source>
        <dbReference type="Proteomes" id="UP000001593"/>
    </source>
</evidence>
<feature type="domain" description="Ig-like" evidence="4">
    <location>
        <begin position="1"/>
        <end position="73"/>
    </location>
</feature>
<dbReference type="InParanoid" id="A7TAR2"/>
<dbReference type="Proteomes" id="UP000001593">
    <property type="component" value="Unassembled WGS sequence"/>
</dbReference>
<keyword evidence="3" id="KW-0393">Immunoglobulin domain</keyword>
<dbReference type="PROSITE" id="PS50835">
    <property type="entry name" value="IG_LIKE"/>
    <property type="match status" value="3"/>
</dbReference>